<sequence>MSLEKVQVFPVVGGFRLGKLTGSPERPVQIDGARFTERVGHIRDDFVDGDDLAEENGGPQQDYRSHDSRVDGVCVHSSEIQRHWFRLFNRLACRSRSDAWQ</sequence>
<protein>
    <submittedName>
        <fullName evidence="3">MOSC domain-containing protein</fullName>
    </submittedName>
</protein>
<dbReference type="Proteomes" id="UP000267029">
    <property type="component" value="Unassembled WGS sequence"/>
</dbReference>
<dbReference type="WBParaSite" id="MCU_013378-RA">
    <property type="protein sequence ID" value="MCU_013378-RA"/>
    <property type="gene ID" value="MCU_013378"/>
</dbReference>
<accession>A0A0R3UCB4</accession>
<dbReference type="AlphaFoldDB" id="A0A0R3UCB4"/>
<evidence type="ECO:0000313" key="2">
    <source>
        <dbReference type="Proteomes" id="UP000267029"/>
    </source>
</evidence>
<reference evidence="1 2" key="1">
    <citation type="submission" date="2018-10" db="EMBL/GenBank/DDBJ databases">
        <authorList>
            <consortium name="Pathogen Informatics"/>
        </authorList>
    </citation>
    <scope>NUCLEOTIDE SEQUENCE [LARGE SCALE GENOMIC DNA]</scope>
</reference>
<keyword evidence="2" id="KW-1185">Reference proteome</keyword>
<organism evidence="3">
    <name type="scientific">Mesocestoides corti</name>
    <name type="common">Flatworm</name>
    <dbReference type="NCBI Taxonomy" id="53468"/>
    <lineage>
        <taxon>Eukaryota</taxon>
        <taxon>Metazoa</taxon>
        <taxon>Spiralia</taxon>
        <taxon>Lophotrochozoa</taxon>
        <taxon>Platyhelminthes</taxon>
        <taxon>Cestoda</taxon>
        <taxon>Eucestoda</taxon>
        <taxon>Cyclophyllidea</taxon>
        <taxon>Mesocestoididae</taxon>
        <taxon>Mesocestoides</taxon>
    </lineage>
</organism>
<gene>
    <name evidence="1" type="ORF">MCOS_LOCUS4563</name>
</gene>
<proteinExistence type="predicted"/>
<reference evidence="3" key="2">
    <citation type="submission" date="2019-11" db="UniProtKB">
        <authorList>
            <consortium name="WormBaseParasite"/>
        </authorList>
    </citation>
    <scope>IDENTIFICATION</scope>
</reference>
<evidence type="ECO:0000313" key="1">
    <source>
        <dbReference type="EMBL" id="VDD78560.1"/>
    </source>
</evidence>
<evidence type="ECO:0000313" key="3">
    <source>
        <dbReference type="WBParaSite" id="MCU_013378-RA"/>
    </source>
</evidence>
<name>A0A0R3UCB4_MESCO</name>
<dbReference type="EMBL" id="UXSR01001865">
    <property type="protein sequence ID" value="VDD78560.1"/>
    <property type="molecule type" value="Genomic_DNA"/>
</dbReference>